<dbReference type="AlphaFoldDB" id="A0A543G727"/>
<evidence type="ECO:0000313" key="2">
    <source>
        <dbReference type="EMBL" id="TQM41888.1"/>
    </source>
</evidence>
<comment type="caution">
    <text evidence="2">The sequence shown here is derived from an EMBL/GenBank/DDBJ whole genome shotgun (WGS) entry which is preliminary data.</text>
</comment>
<reference evidence="2 3" key="1">
    <citation type="submission" date="2019-06" db="EMBL/GenBank/DDBJ databases">
        <title>Genomic Encyclopedia of Archaeal and Bacterial Type Strains, Phase II (KMG-II): from individual species to whole genera.</title>
        <authorList>
            <person name="Goeker M."/>
        </authorList>
    </citation>
    <scope>NUCLEOTIDE SEQUENCE [LARGE SCALE GENOMIC DNA]</scope>
    <source>
        <strain evidence="2 3">DSM 24789</strain>
    </source>
</reference>
<proteinExistence type="predicted"/>
<gene>
    <name evidence="2" type="ORF">BC670_2901</name>
</gene>
<evidence type="ECO:0000313" key="3">
    <source>
        <dbReference type="Proteomes" id="UP000320773"/>
    </source>
</evidence>
<organism evidence="2 3">
    <name type="scientific">Flavobacterium branchiophilum</name>
    <dbReference type="NCBI Taxonomy" id="55197"/>
    <lineage>
        <taxon>Bacteria</taxon>
        <taxon>Pseudomonadati</taxon>
        <taxon>Bacteroidota</taxon>
        <taxon>Flavobacteriia</taxon>
        <taxon>Flavobacteriales</taxon>
        <taxon>Flavobacteriaceae</taxon>
        <taxon>Flavobacterium</taxon>
    </lineage>
</organism>
<dbReference type="RefSeq" id="WP_089079538.1">
    <property type="nucleotide sequence ID" value="NZ_VFPJ01000001.1"/>
</dbReference>
<feature type="chain" id="PRO_5022190269" description="Lipoprotein" evidence="1">
    <location>
        <begin position="23"/>
        <end position="297"/>
    </location>
</feature>
<keyword evidence="1" id="KW-0732">Signal</keyword>
<evidence type="ECO:0000256" key="1">
    <source>
        <dbReference type="SAM" id="SignalP"/>
    </source>
</evidence>
<accession>A0A543G727</accession>
<feature type="signal peptide" evidence="1">
    <location>
        <begin position="1"/>
        <end position="22"/>
    </location>
</feature>
<dbReference type="InterPro" id="IPR046219">
    <property type="entry name" value="DUF6252"/>
</dbReference>
<protein>
    <recommendedName>
        <fullName evidence="4">Lipoprotein</fullName>
    </recommendedName>
</protein>
<evidence type="ECO:0008006" key="4">
    <source>
        <dbReference type="Google" id="ProtNLM"/>
    </source>
</evidence>
<dbReference type="EMBL" id="VFPJ01000001">
    <property type="protein sequence ID" value="TQM41888.1"/>
    <property type="molecule type" value="Genomic_DNA"/>
</dbReference>
<sequence length="297" mass="31259">MKKINFLMLFLVFIGLMTSCEVEPIDSNLNPQSFDDNTNNNSGAASFKANFSGATFTATSTLAYISGGSIRLEALRGTSGEGFAFFLEGTTVGTYAAPDNLLTYTPANSTDNFGYWAQNPLSPNQSVGSVTVTAIDSVNKTISGTFNFTGYWSDFSVTNIAPIVFSGGVFTNIPYSTQSPTGDTFYTKINGTEFVDNDIVVATVNNVIGIAAKNAAQDVVNLGIKETLTVGSYTITGASTDQVQASYKLASNILPVSATAGTITITSKTTDRIVGTFSFATANGTYQATSGTFDVAY</sequence>
<dbReference type="Pfam" id="PF19765">
    <property type="entry name" value="DUF6252"/>
    <property type="match status" value="1"/>
</dbReference>
<name>A0A543G727_9FLAO</name>
<dbReference type="Proteomes" id="UP000320773">
    <property type="component" value="Unassembled WGS sequence"/>
</dbReference>
<dbReference type="PROSITE" id="PS51257">
    <property type="entry name" value="PROKAR_LIPOPROTEIN"/>
    <property type="match status" value="1"/>
</dbReference>